<dbReference type="InterPro" id="IPR048489">
    <property type="entry name" value="DksA_N"/>
</dbReference>
<keyword evidence="2" id="KW-0863">Zinc-finger</keyword>
<feature type="coiled-coil region" evidence="4">
    <location>
        <begin position="41"/>
        <end position="73"/>
    </location>
</feature>
<feature type="domain" description="Zinc finger DksA/TraR C4-type" evidence="5">
    <location>
        <begin position="74"/>
        <end position="108"/>
    </location>
</feature>
<evidence type="ECO:0000313" key="7">
    <source>
        <dbReference type="EMBL" id="SUZ73989.1"/>
    </source>
</evidence>
<protein>
    <submittedName>
        <fullName evidence="7">Uncharacterized protein</fullName>
    </submittedName>
</protein>
<dbReference type="InterPro" id="IPR020458">
    <property type="entry name" value="Znf_DskA_TraR_CS"/>
</dbReference>
<name>A0A381Q6I6_9ZZZZ</name>
<reference evidence="7" key="1">
    <citation type="submission" date="2018-05" db="EMBL/GenBank/DDBJ databases">
        <authorList>
            <person name="Lanie J.A."/>
            <person name="Ng W.-L."/>
            <person name="Kazmierczak K.M."/>
            <person name="Andrzejewski T.M."/>
            <person name="Davidsen T.M."/>
            <person name="Wayne K.J."/>
            <person name="Tettelin H."/>
            <person name="Glass J.I."/>
            <person name="Rusch D."/>
            <person name="Podicherti R."/>
            <person name="Tsui H.-C.T."/>
            <person name="Winkler M.E."/>
        </authorList>
    </citation>
    <scope>NUCLEOTIDE SEQUENCE</scope>
</reference>
<sequence length="129" mass="14841">MEEIKRLLLEEKAALLVDIREKTGKQNKINSDIGDAIDSSVEEQERELDLLLQDREQERLKGIENALQRMESDDFGYCEECGEDISKKRLLAVPLTRMCINCQSNEERSRLAQNAFSRADYSSQVLSDE</sequence>
<keyword evidence="3" id="KW-0862">Zinc</keyword>
<organism evidence="7">
    <name type="scientific">marine metagenome</name>
    <dbReference type="NCBI Taxonomy" id="408172"/>
    <lineage>
        <taxon>unclassified sequences</taxon>
        <taxon>metagenomes</taxon>
        <taxon>ecological metagenomes</taxon>
    </lineage>
</organism>
<dbReference type="PROSITE" id="PS01102">
    <property type="entry name" value="ZF_DKSA_1"/>
    <property type="match status" value="1"/>
</dbReference>
<dbReference type="PROSITE" id="PS51128">
    <property type="entry name" value="ZF_DKSA_2"/>
    <property type="match status" value="1"/>
</dbReference>
<feature type="domain" description="DnaK suppressor protein DksA N-terminal" evidence="6">
    <location>
        <begin position="2"/>
        <end position="69"/>
    </location>
</feature>
<evidence type="ECO:0000259" key="6">
    <source>
        <dbReference type="Pfam" id="PF21157"/>
    </source>
</evidence>
<evidence type="ECO:0000256" key="4">
    <source>
        <dbReference type="SAM" id="Coils"/>
    </source>
</evidence>
<evidence type="ECO:0000256" key="1">
    <source>
        <dbReference type="ARBA" id="ARBA00022723"/>
    </source>
</evidence>
<evidence type="ECO:0000256" key="2">
    <source>
        <dbReference type="ARBA" id="ARBA00022771"/>
    </source>
</evidence>
<dbReference type="GO" id="GO:0008270">
    <property type="term" value="F:zinc ion binding"/>
    <property type="evidence" value="ECO:0007669"/>
    <property type="project" value="UniProtKB-KW"/>
</dbReference>
<dbReference type="PANTHER" id="PTHR33823">
    <property type="entry name" value="RNA POLYMERASE-BINDING TRANSCRIPTION FACTOR DKSA-RELATED"/>
    <property type="match status" value="1"/>
</dbReference>
<dbReference type="Pfam" id="PF21157">
    <property type="entry name" value="DksA_N"/>
    <property type="match status" value="1"/>
</dbReference>
<keyword evidence="1" id="KW-0479">Metal-binding</keyword>
<dbReference type="Pfam" id="PF01258">
    <property type="entry name" value="zf-dskA_traR"/>
    <property type="match status" value="1"/>
</dbReference>
<dbReference type="SUPFAM" id="SSF109635">
    <property type="entry name" value="DnaK suppressor protein DksA, alpha-hairpin domain"/>
    <property type="match status" value="1"/>
</dbReference>
<accession>A0A381Q6I6</accession>
<dbReference type="Gene3D" id="1.20.120.910">
    <property type="entry name" value="DksA, coiled-coil domain"/>
    <property type="match status" value="1"/>
</dbReference>
<dbReference type="InterPro" id="IPR037187">
    <property type="entry name" value="DnaK_N"/>
</dbReference>
<gene>
    <name evidence="7" type="ORF">METZ01_LOCUS26843</name>
</gene>
<dbReference type="AlphaFoldDB" id="A0A381Q6I6"/>
<dbReference type="InterPro" id="IPR000962">
    <property type="entry name" value="Znf_DskA_TraR"/>
</dbReference>
<dbReference type="PANTHER" id="PTHR33823:SF4">
    <property type="entry name" value="GENERAL STRESS PROTEIN 16O"/>
    <property type="match status" value="1"/>
</dbReference>
<evidence type="ECO:0000259" key="5">
    <source>
        <dbReference type="Pfam" id="PF01258"/>
    </source>
</evidence>
<keyword evidence="4" id="KW-0175">Coiled coil</keyword>
<evidence type="ECO:0000256" key="3">
    <source>
        <dbReference type="ARBA" id="ARBA00022833"/>
    </source>
</evidence>
<dbReference type="EMBL" id="UINC01001196">
    <property type="protein sequence ID" value="SUZ73989.1"/>
    <property type="molecule type" value="Genomic_DNA"/>
</dbReference>
<dbReference type="SUPFAM" id="SSF57716">
    <property type="entry name" value="Glucocorticoid receptor-like (DNA-binding domain)"/>
    <property type="match status" value="1"/>
</dbReference>
<proteinExistence type="predicted"/>